<dbReference type="EMBL" id="LCIE01000001">
    <property type="protein sequence ID" value="KKT49886.1"/>
    <property type="molecule type" value="Genomic_DNA"/>
</dbReference>
<evidence type="ECO:0000313" key="2">
    <source>
        <dbReference type="EMBL" id="KKT49886.1"/>
    </source>
</evidence>
<keyword evidence="1" id="KW-1133">Transmembrane helix</keyword>
<reference evidence="2 3" key="1">
    <citation type="journal article" date="2015" name="Nature">
        <title>rRNA introns, odd ribosomes, and small enigmatic genomes across a large radiation of phyla.</title>
        <authorList>
            <person name="Brown C.T."/>
            <person name="Hug L.A."/>
            <person name="Thomas B.C."/>
            <person name="Sharon I."/>
            <person name="Castelle C.J."/>
            <person name="Singh A."/>
            <person name="Wilkins M.J."/>
            <person name="Williams K.H."/>
            <person name="Banfield J.F."/>
        </authorList>
    </citation>
    <scope>NUCLEOTIDE SEQUENCE [LARGE SCALE GENOMIC DNA]</scope>
</reference>
<keyword evidence="1" id="KW-0472">Membrane</keyword>
<dbReference type="Gene3D" id="2.60.40.10">
    <property type="entry name" value="Immunoglobulins"/>
    <property type="match status" value="1"/>
</dbReference>
<feature type="transmembrane region" description="Helical" evidence="1">
    <location>
        <begin position="140"/>
        <end position="158"/>
    </location>
</feature>
<name>A0A0G1HRV8_9BACT</name>
<sequence>MKKIIYIFWTLGLFLSVGMVFAQELSLTRVGVLSTVGVDYTNISYSGAIPMMEGTASPSSIVNIKIKTSTDATLAASPSGNWSFTPGVLDPGVSTVVITSGLQSITFNLNFNATPAATPTATPTASPVPTELLATGVWEYYLPIVGTGLMVFFFGKFLKKQMLFWEGKKRR</sequence>
<dbReference type="AlphaFoldDB" id="A0A0G1HRV8"/>
<dbReference type="InterPro" id="IPR013783">
    <property type="entry name" value="Ig-like_fold"/>
</dbReference>
<dbReference type="PATRIC" id="fig|1618392.3.peg.34"/>
<accession>A0A0G1HRV8</accession>
<dbReference type="Proteomes" id="UP000034172">
    <property type="component" value="Unassembled WGS sequence"/>
</dbReference>
<evidence type="ECO:0000313" key="3">
    <source>
        <dbReference type="Proteomes" id="UP000034172"/>
    </source>
</evidence>
<evidence type="ECO:0000256" key="1">
    <source>
        <dbReference type="SAM" id="Phobius"/>
    </source>
</evidence>
<gene>
    <name evidence="2" type="ORF">UW41_C0001G0032</name>
</gene>
<evidence type="ECO:0008006" key="4">
    <source>
        <dbReference type="Google" id="ProtNLM"/>
    </source>
</evidence>
<comment type="caution">
    <text evidence="2">The sequence shown here is derived from an EMBL/GenBank/DDBJ whole genome shotgun (WGS) entry which is preliminary data.</text>
</comment>
<protein>
    <recommendedName>
        <fullName evidence="4">Bacterial Ig-like domain-containing protein</fullName>
    </recommendedName>
</protein>
<dbReference type="STRING" id="1618392.UW41_C0001G0032"/>
<keyword evidence="1" id="KW-0812">Transmembrane</keyword>
<proteinExistence type="predicted"/>
<organism evidence="2 3">
    <name type="scientific">Candidatus Collierbacteria bacterium GW2011_GWC2_44_18</name>
    <dbReference type="NCBI Taxonomy" id="1618392"/>
    <lineage>
        <taxon>Bacteria</taxon>
        <taxon>Candidatus Collieribacteriota</taxon>
    </lineage>
</organism>